<protein>
    <submittedName>
        <fullName evidence="1">Uncharacterized protein</fullName>
    </submittedName>
</protein>
<keyword evidence="2" id="KW-1185">Reference proteome</keyword>
<dbReference type="Proteomes" id="UP001054252">
    <property type="component" value="Unassembled WGS sequence"/>
</dbReference>
<reference evidence="1 2" key="1">
    <citation type="journal article" date="2021" name="Commun. Biol.">
        <title>The genome of Shorea leprosula (Dipterocarpaceae) highlights the ecological relevance of drought in aseasonal tropical rainforests.</title>
        <authorList>
            <person name="Ng K.K.S."/>
            <person name="Kobayashi M.J."/>
            <person name="Fawcett J.A."/>
            <person name="Hatakeyama M."/>
            <person name="Paape T."/>
            <person name="Ng C.H."/>
            <person name="Ang C.C."/>
            <person name="Tnah L.H."/>
            <person name="Lee C.T."/>
            <person name="Nishiyama T."/>
            <person name="Sese J."/>
            <person name="O'Brien M.J."/>
            <person name="Copetti D."/>
            <person name="Mohd Noor M.I."/>
            <person name="Ong R.C."/>
            <person name="Putra M."/>
            <person name="Sireger I.Z."/>
            <person name="Indrioko S."/>
            <person name="Kosugi Y."/>
            <person name="Izuno A."/>
            <person name="Isagi Y."/>
            <person name="Lee S.L."/>
            <person name="Shimizu K.K."/>
        </authorList>
    </citation>
    <scope>NUCLEOTIDE SEQUENCE [LARGE SCALE GENOMIC DNA]</scope>
    <source>
        <strain evidence="1">214</strain>
    </source>
</reference>
<name>A0AAV5L4F6_9ROSI</name>
<gene>
    <name evidence="1" type="ORF">SLEP1_g40707</name>
</gene>
<dbReference type="AlphaFoldDB" id="A0AAV5L4F6"/>
<evidence type="ECO:0000313" key="2">
    <source>
        <dbReference type="Proteomes" id="UP001054252"/>
    </source>
</evidence>
<comment type="caution">
    <text evidence="1">The sequence shown here is derived from an EMBL/GenBank/DDBJ whole genome shotgun (WGS) entry which is preliminary data.</text>
</comment>
<evidence type="ECO:0000313" key="1">
    <source>
        <dbReference type="EMBL" id="GKV32076.1"/>
    </source>
</evidence>
<organism evidence="1 2">
    <name type="scientific">Rubroshorea leprosula</name>
    <dbReference type="NCBI Taxonomy" id="152421"/>
    <lineage>
        <taxon>Eukaryota</taxon>
        <taxon>Viridiplantae</taxon>
        <taxon>Streptophyta</taxon>
        <taxon>Embryophyta</taxon>
        <taxon>Tracheophyta</taxon>
        <taxon>Spermatophyta</taxon>
        <taxon>Magnoliopsida</taxon>
        <taxon>eudicotyledons</taxon>
        <taxon>Gunneridae</taxon>
        <taxon>Pentapetalae</taxon>
        <taxon>rosids</taxon>
        <taxon>malvids</taxon>
        <taxon>Malvales</taxon>
        <taxon>Dipterocarpaceae</taxon>
        <taxon>Rubroshorea</taxon>
    </lineage>
</organism>
<dbReference type="EMBL" id="BPVZ01000094">
    <property type="protein sequence ID" value="GKV32076.1"/>
    <property type="molecule type" value="Genomic_DNA"/>
</dbReference>
<accession>A0AAV5L4F6</accession>
<sequence length="78" mass="8903">MNGEQRNEGARSYQQTFTQPDIFESSVLFDNLGIIESGQLSTLDNWTAETIMDRMKSNNSEIRFQIKCNPVNQRSDVG</sequence>
<proteinExistence type="predicted"/>